<organism evidence="2 3">
    <name type="scientific">Tessaracoccus aquimaris</name>
    <dbReference type="NCBI Taxonomy" id="1332264"/>
    <lineage>
        <taxon>Bacteria</taxon>
        <taxon>Bacillati</taxon>
        <taxon>Actinomycetota</taxon>
        <taxon>Actinomycetes</taxon>
        <taxon>Propionibacteriales</taxon>
        <taxon>Propionibacteriaceae</taxon>
        <taxon>Tessaracoccus</taxon>
    </lineage>
</organism>
<dbReference type="RefSeq" id="WP_077686864.1">
    <property type="nucleotide sequence ID" value="NZ_CP019606.1"/>
</dbReference>
<feature type="transmembrane region" description="Helical" evidence="1">
    <location>
        <begin position="88"/>
        <end position="106"/>
    </location>
</feature>
<feature type="transmembrane region" description="Helical" evidence="1">
    <location>
        <begin position="290"/>
        <end position="312"/>
    </location>
</feature>
<dbReference type="EMBL" id="CP019606">
    <property type="protein sequence ID" value="AQP48525.1"/>
    <property type="molecule type" value="Genomic_DNA"/>
</dbReference>
<name>A0A1Q2CR33_9ACTN</name>
<proteinExistence type="predicted"/>
<feature type="transmembrane region" description="Helical" evidence="1">
    <location>
        <begin position="264"/>
        <end position="284"/>
    </location>
</feature>
<feature type="transmembrane region" description="Helical" evidence="1">
    <location>
        <begin position="164"/>
        <end position="184"/>
    </location>
</feature>
<dbReference type="AlphaFoldDB" id="A0A1Q2CR33"/>
<keyword evidence="3" id="KW-1185">Reference proteome</keyword>
<feature type="transmembrane region" description="Helical" evidence="1">
    <location>
        <begin position="32"/>
        <end position="52"/>
    </location>
</feature>
<sequence>MPDGRSLAAPAVGLLIAATALAALAVAQPHALAAFSVVALGPLHVLLALRYLTGRTLPILDGPIGRTLLVLVAAMVLIRAITVASPYLGHHLELLAGAALVGFAAWVGLRGTLRYVALGVVAAVTALSFVELPWYWHFLTHGHNVVPLIFLWDWTRRFRPIARLGFVVANLLWVAAIPLLLLFGPLGGLVNPDPPAAVGRIADPAFLVAAASPPGADASMGLRFLAVFAFLQGMHYVLWMLFFQVAGRREVGRLGRSVPAAVGWRFWLIAALTSLAIWATYAIGYNDGRAVYGVLGALNVALEQPIAVWLLLGALPSRLTTAPIATLRAS</sequence>
<reference evidence="3" key="1">
    <citation type="submission" date="2017-02" db="EMBL/GenBank/DDBJ databases">
        <title>Tessaracoccus aquaemaris sp. nov., isolated from the intestine of a Korean rockfish, Sebastes schlegelii, in a marine aquaculture pond.</title>
        <authorList>
            <person name="Tak E.J."/>
            <person name="Bae J.-W."/>
        </authorList>
    </citation>
    <scope>NUCLEOTIDE SEQUENCE [LARGE SCALE GENOMIC DNA]</scope>
    <source>
        <strain evidence="3">NSG39</strain>
    </source>
</reference>
<dbReference type="OrthoDB" id="3366272at2"/>
<protein>
    <submittedName>
        <fullName evidence="2">Uncharacterized protein</fullName>
    </submittedName>
</protein>
<feature type="transmembrane region" description="Helical" evidence="1">
    <location>
        <begin position="64"/>
        <end position="82"/>
    </location>
</feature>
<evidence type="ECO:0000313" key="3">
    <source>
        <dbReference type="Proteomes" id="UP000188145"/>
    </source>
</evidence>
<dbReference type="Proteomes" id="UP000188145">
    <property type="component" value="Chromosome"/>
</dbReference>
<gene>
    <name evidence="2" type="ORF">BW730_14445</name>
</gene>
<keyword evidence="1" id="KW-0472">Membrane</keyword>
<evidence type="ECO:0000256" key="1">
    <source>
        <dbReference type="SAM" id="Phobius"/>
    </source>
</evidence>
<feature type="transmembrane region" description="Helical" evidence="1">
    <location>
        <begin position="113"/>
        <end position="129"/>
    </location>
</feature>
<feature type="transmembrane region" description="Helical" evidence="1">
    <location>
        <begin position="222"/>
        <end position="243"/>
    </location>
</feature>
<keyword evidence="1" id="KW-1133">Transmembrane helix</keyword>
<dbReference type="STRING" id="1332264.BW730_14445"/>
<accession>A0A1Q2CR33</accession>
<dbReference type="KEGG" id="tes:BW730_14445"/>
<evidence type="ECO:0000313" key="2">
    <source>
        <dbReference type="EMBL" id="AQP48525.1"/>
    </source>
</evidence>
<keyword evidence="1" id="KW-0812">Transmembrane</keyword>